<sequence>MNSKSHTTLSTANPSIERVRVQVRGCSISPNSSLVYMIIFCIILGSVSVECRAEARYHAYIFNQYVMNGKGKTSKVDGVWCIVIGLSLIPAFGTLYQRAESTHFIKLQNTNIELNHTTTNATHDSAKEGEAGKKNEPTEAVEKKRYFRAFINSLLGLE</sequence>
<accession>A0AAD7JKV9</accession>
<protein>
    <submittedName>
        <fullName evidence="3">Uncharacterized protein</fullName>
    </submittedName>
</protein>
<organism evidence="3 4">
    <name type="scientific">Mycena maculata</name>
    <dbReference type="NCBI Taxonomy" id="230809"/>
    <lineage>
        <taxon>Eukaryota</taxon>
        <taxon>Fungi</taxon>
        <taxon>Dikarya</taxon>
        <taxon>Basidiomycota</taxon>
        <taxon>Agaricomycotina</taxon>
        <taxon>Agaricomycetes</taxon>
        <taxon>Agaricomycetidae</taxon>
        <taxon>Agaricales</taxon>
        <taxon>Marasmiineae</taxon>
        <taxon>Mycenaceae</taxon>
        <taxon>Mycena</taxon>
    </lineage>
</organism>
<keyword evidence="2" id="KW-0812">Transmembrane</keyword>
<feature type="compositionally biased region" description="Basic and acidic residues" evidence="1">
    <location>
        <begin position="124"/>
        <end position="138"/>
    </location>
</feature>
<feature type="region of interest" description="Disordered" evidence="1">
    <location>
        <begin position="119"/>
        <end position="138"/>
    </location>
</feature>
<evidence type="ECO:0000256" key="1">
    <source>
        <dbReference type="SAM" id="MobiDB-lite"/>
    </source>
</evidence>
<feature type="transmembrane region" description="Helical" evidence="2">
    <location>
        <begin position="76"/>
        <end position="96"/>
    </location>
</feature>
<keyword evidence="4" id="KW-1185">Reference proteome</keyword>
<dbReference type="EMBL" id="JARJLG010000031">
    <property type="protein sequence ID" value="KAJ7767029.1"/>
    <property type="molecule type" value="Genomic_DNA"/>
</dbReference>
<gene>
    <name evidence="3" type="ORF">DFH07DRAFT_769703</name>
</gene>
<evidence type="ECO:0000256" key="2">
    <source>
        <dbReference type="SAM" id="Phobius"/>
    </source>
</evidence>
<keyword evidence="2" id="KW-1133">Transmembrane helix</keyword>
<proteinExistence type="predicted"/>
<reference evidence="3" key="1">
    <citation type="submission" date="2023-03" db="EMBL/GenBank/DDBJ databases">
        <title>Massive genome expansion in bonnet fungi (Mycena s.s.) driven by repeated elements and novel gene families across ecological guilds.</title>
        <authorList>
            <consortium name="Lawrence Berkeley National Laboratory"/>
            <person name="Harder C.B."/>
            <person name="Miyauchi S."/>
            <person name="Viragh M."/>
            <person name="Kuo A."/>
            <person name="Thoen E."/>
            <person name="Andreopoulos B."/>
            <person name="Lu D."/>
            <person name="Skrede I."/>
            <person name="Drula E."/>
            <person name="Henrissat B."/>
            <person name="Morin E."/>
            <person name="Kohler A."/>
            <person name="Barry K."/>
            <person name="LaButti K."/>
            <person name="Morin E."/>
            <person name="Salamov A."/>
            <person name="Lipzen A."/>
            <person name="Mereny Z."/>
            <person name="Hegedus B."/>
            <person name="Baldrian P."/>
            <person name="Stursova M."/>
            <person name="Weitz H."/>
            <person name="Taylor A."/>
            <person name="Grigoriev I.V."/>
            <person name="Nagy L.G."/>
            <person name="Martin F."/>
            <person name="Kauserud H."/>
        </authorList>
    </citation>
    <scope>NUCLEOTIDE SEQUENCE</scope>
    <source>
        <strain evidence="3">CBHHK188m</strain>
    </source>
</reference>
<keyword evidence="2" id="KW-0472">Membrane</keyword>
<dbReference type="AlphaFoldDB" id="A0AAD7JKV9"/>
<feature type="transmembrane region" description="Helical" evidence="2">
    <location>
        <begin position="34"/>
        <end position="55"/>
    </location>
</feature>
<name>A0AAD7JKV9_9AGAR</name>
<comment type="caution">
    <text evidence="3">The sequence shown here is derived from an EMBL/GenBank/DDBJ whole genome shotgun (WGS) entry which is preliminary data.</text>
</comment>
<evidence type="ECO:0000313" key="4">
    <source>
        <dbReference type="Proteomes" id="UP001215280"/>
    </source>
</evidence>
<evidence type="ECO:0000313" key="3">
    <source>
        <dbReference type="EMBL" id="KAJ7767029.1"/>
    </source>
</evidence>
<dbReference type="Proteomes" id="UP001215280">
    <property type="component" value="Unassembled WGS sequence"/>
</dbReference>